<feature type="transmembrane region" description="Helical" evidence="6">
    <location>
        <begin position="249"/>
        <end position="268"/>
    </location>
</feature>
<evidence type="ECO:0000256" key="7">
    <source>
        <dbReference type="SAM" id="SignalP"/>
    </source>
</evidence>
<keyword evidence="4 6" id="KW-1133">Transmembrane helix</keyword>
<comment type="similarity">
    <text evidence="2 6">Belongs to the peroxisomal membrane protein PXMP2/4 family.</text>
</comment>
<feature type="transmembrane region" description="Helical" evidence="6">
    <location>
        <begin position="289"/>
        <end position="307"/>
    </location>
</feature>
<feature type="chain" id="PRO_5030159511" description="Peroxisomal membrane protein MPV17" evidence="7">
    <location>
        <begin position="27"/>
        <end position="340"/>
    </location>
</feature>
<dbReference type="AlphaFoldDB" id="A0A6S8ZTB6"/>
<evidence type="ECO:0000313" key="8">
    <source>
        <dbReference type="EMBL" id="CAE4665504.1"/>
    </source>
</evidence>
<evidence type="ECO:0000256" key="5">
    <source>
        <dbReference type="ARBA" id="ARBA00023136"/>
    </source>
</evidence>
<proteinExistence type="inferred from homology"/>
<dbReference type="EMBL" id="HBNS01059443">
    <property type="protein sequence ID" value="CAE4665504.1"/>
    <property type="molecule type" value="Transcribed_RNA"/>
</dbReference>
<keyword evidence="7" id="KW-0732">Signal</keyword>
<evidence type="ECO:0000256" key="1">
    <source>
        <dbReference type="ARBA" id="ARBA00004141"/>
    </source>
</evidence>
<keyword evidence="5 6" id="KW-0472">Membrane</keyword>
<evidence type="ECO:0008006" key="9">
    <source>
        <dbReference type="Google" id="ProtNLM"/>
    </source>
</evidence>
<protein>
    <recommendedName>
        <fullName evidence="9">Peroxisomal membrane protein MPV17</fullName>
    </recommendedName>
</protein>
<dbReference type="GO" id="GO:0016020">
    <property type="term" value="C:membrane"/>
    <property type="evidence" value="ECO:0007669"/>
    <property type="project" value="UniProtKB-SubCell"/>
</dbReference>
<dbReference type="InterPro" id="IPR007248">
    <property type="entry name" value="Mpv17_PMP22"/>
</dbReference>
<evidence type="ECO:0000256" key="4">
    <source>
        <dbReference type="ARBA" id="ARBA00022989"/>
    </source>
</evidence>
<reference evidence="8" key="1">
    <citation type="submission" date="2021-01" db="EMBL/GenBank/DDBJ databases">
        <authorList>
            <person name="Corre E."/>
            <person name="Pelletier E."/>
            <person name="Niang G."/>
            <person name="Scheremetjew M."/>
            <person name="Finn R."/>
            <person name="Kale V."/>
            <person name="Holt S."/>
            <person name="Cochrane G."/>
            <person name="Meng A."/>
            <person name="Brown T."/>
            <person name="Cohen L."/>
        </authorList>
    </citation>
    <scope>NUCLEOTIDE SEQUENCE</scope>
    <source>
        <strain evidence="8">GSO104</strain>
    </source>
</reference>
<evidence type="ECO:0000256" key="3">
    <source>
        <dbReference type="ARBA" id="ARBA00022692"/>
    </source>
</evidence>
<feature type="signal peptide" evidence="7">
    <location>
        <begin position="1"/>
        <end position="26"/>
    </location>
</feature>
<gene>
    <name evidence="8" type="ORF">DBRI00130_LOCUS42747</name>
</gene>
<dbReference type="PANTHER" id="PTHR11266:SF17">
    <property type="entry name" value="PROTEIN MPV17"/>
    <property type="match status" value="1"/>
</dbReference>
<accession>A0A6S8ZTB6</accession>
<keyword evidence="3 6" id="KW-0812">Transmembrane</keyword>
<evidence type="ECO:0000256" key="6">
    <source>
        <dbReference type="RuleBase" id="RU363053"/>
    </source>
</evidence>
<sequence length="340" mass="36934">MPTPSAKARSFLILALCCLSVAFSSSSSPKPFVAIERNSAAKYMHATAFSTAPLRCRFPVPLTKGCTALLNIRGGEQEEVSSLAEDVAVDEAIIEEESVDIEAVDEQTISEEASTAEETAVDEASYVEASIDDEAPTPEEIPSTAKSSALAPVAFLQTIGSAYSTQLTNRPILTKSITASIIFGLSDWTAQKLEGKDDDDEGAKMNWTRIISASLVGLLYFGPAAHGWYETIFRLLPKQSLISTLQKAALGQLLFGPSFTCVFFATSLMQSGEFTLSTWFKKIKSDLPGAWAAGLGFWPLVDLFSYSVLPSRWIPLFVNVCSYVWTIYLSFIANKRAEAE</sequence>
<dbReference type="GO" id="GO:0005737">
    <property type="term" value="C:cytoplasm"/>
    <property type="evidence" value="ECO:0007669"/>
    <property type="project" value="TreeGrafter"/>
</dbReference>
<feature type="transmembrane region" description="Helical" evidence="6">
    <location>
        <begin position="313"/>
        <end position="333"/>
    </location>
</feature>
<feature type="transmembrane region" description="Helical" evidence="6">
    <location>
        <begin position="210"/>
        <end position="229"/>
    </location>
</feature>
<dbReference type="PANTHER" id="PTHR11266">
    <property type="entry name" value="PEROXISOMAL MEMBRANE PROTEIN 2, PXMP2 MPV17"/>
    <property type="match status" value="1"/>
</dbReference>
<comment type="subcellular location">
    <subcellularLocation>
        <location evidence="1">Membrane</location>
        <topology evidence="1">Multi-pass membrane protein</topology>
    </subcellularLocation>
</comment>
<organism evidence="8">
    <name type="scientific">Ditylum brightwellii</name>
    <dbReference type="NCBI Taxonomy" id="49249"/>
    <lineage>
        <taxon>Eukaryota</taxon>
        <taxon>Sar</taxon>
        <taxon>Stramenopiles</taxon>
        <taxon>Ochrophyta</taxon>
        <taxon>Bacillariophyta</taxon>
        <taxon>Mediophyceae</taxon>
        <taxon>Lithodesmiophycidae</taxon>
        <taxon>Lithodesmiales</taxon>
        <taxon>Lithodesmiaceae</taxon>
        <taxon>Ditylum</taxon>
    </lineage>
</organism>
<evidence type="ECO:0000256" key="2">
    <source>
        <dbReference type="ARBA" id="ARBA00006824"/>
    </source>
</evidence>
<dbReference type="Pfam" id="PF04117">
    <property type="entry name" value="Mpv17_PMP22"/>
    <property type="match status" value="1"/>
</dbReference>
<name>A0A6S8ZTB6_9STRA</name>